<proteinExistence type="predicted"/>
<gene>
    <name evidence="2" type="primary">NKAIN4</name>
</gene>
<reference evidence="2" key="1">
    <citation type="submission" date="2025-08" db="UniProtKB">
        <authorList>
            <consortium name="RefSeq"/>
        </authorList>
    </citation>
    <scope>IDENTIFICATION</scope>
    <source>
        <tissue evidence="2">Blood</tissue>
    </source>
</reference>
<name>A0AC58P117_CAMBA</name>
<evidence type="ECO:0000313" key="2">
    <source>
        <dbReference type="RefSeq" id="XP_074203711.1"/>
    </source>
</evidence>
<accession>A0AC58P117</accession>
<keyword evidence="1" id="KW-1185">Reference proteome</keyword>
<dbReference type="Proteomes" id="UP001732780">
    <property type="component" value="Chromosome 19"/>
</dbReference>
<organism evidence="1 2">
    <name type="scientific">Camelus bactrianus</name>
    <name type="common">Bactrian camel</name>
    <dbReference type="NCBI Taxonomy" id="9837"/>
    <lineage>
        <taxon>Eukaryota</taxon>
        <taxon>Metazoa</taxon>
        <taxon>Chordata</taxon>
        <taxon>Craniata</taxon>
        <taxon>Vertebrata</taxon>
        <taxon>Euteleostomi</taxon>
        <taxon>Mammalia</taxon>
        <taxon>Eutheria</taxon>
        <taxon>Laurasiatheria</taxon>
        <taxon>Artiodactyla</taxon>
        <taxon>Tylopoda</taxon>
        <taxon>Camelidae</taxon>
        <taxon>Camelus</taxon>
    </lineage>
</organism>
<sequence>MGGAALLGLRAEALGIPRAGGFWFRLAEATPASRADIMGCCSGRCALIFLCTFQLVTALERQVFDFLGYQWVPILATFVHIVVVILGLFGTIQYRPRYIVYAVWAAAWITWNIFIICFYLEVGGLSKDSKLLTFNLSRHRSWWREHGPGCLREEPAAGLGPLDSQAPVPAIGCTLEHGYVEALHSTLQILVAVQQKPDFGAPGRCPSFRCWDLLSPTTVYSLRQKEGSGYPKTRGNQGNRKETGKGQVTILAGRFHRAVGAQALCTVGGDTAGDFCSEVRVSEYLSASAVCPRGSRSSRPLAAQACVSEGASTPSCDPTSLSDPLQMVSRRQAAGRTGPSCPRDPAGAEHLPQGRVTGPELVEDGCNIKKFAVSFFLKKKKERKRHRRKCHTWPLAALGLLSVHSRPGAAVQ</sequence>
<evidence type="ECO:0000313" key="1">
    <source>
        <dbReference type="Proteomes" id="UP001732780"/>
    </source>
</evidence>
<protein>
    <submittedName>
        <fullName evidence="2">Sodium/potassium-transporting ATPase subunit beta-1-interacting protein 4 isoform X1</fullName>
    </submittedName>
</protein>
<dbReference type="RefSeq" id="XP_074203711.1">
    <property type="nucleotide sequence ID" value="XM_074347610.1"/>
</dbReference>